<dbReference type="GO" id="GO:0016020">
    <property type="term" value="C:membrane"/>
    <property type="evidence" value="ECO:0007669"/>
    <property type="project" value="UniProtKB-SubCell"/>
</dbReference>
<name>A0A7J3QEZ8_9CREN</name>
<feature type="transmembrane region" description="Helical" evidence="5">
    <location>
        <begin position="50"/>
        <end position="67"/>
    </location>
</feature>
<evidence type="ECO:0000256" key="4">
    <source>
        <dbReference type="ARBA" id="ARBA00023136"/>
    </source>
</evidence>
<keyword evidence="2 5" id="KW-0812">Transmembrane</keyword>
<evidence type="ECO:0000256" key="3">
    <source>
        <dbReference type="ARBA" id="ARBA00022989"/>
    </source>
</evidence>
<protein>
    <submittedName>
        <fullName evidence="6">Cation transporter</fullName>
    </submittedName>
</protein>
<gene>
    <name evidence="6" type="ORF">ENV02_02630</name>
</gene>
<accession>A0A7J3QEZ8</accession>
<comment type="caution">
    <text evidence="6">The sequence shown here is derived from an EMBL/GenBank/DDBJ whole genome shotgun (WGS) entry which is preliminary data.</text>
</comment>
<evidence type="ECO:0000313" key="6">
    <source>
        <dbReference type="EMBL" id="HGV66698.1"/>
    </source>
</evidence>
<dbReference type="InterPro" id="IPR027469">
    <property type="entry name" value="Cation_efflux_TMD_sf"/>
</dbReference>
<dbReference type="SUPFAM" id="SSF161111">
    <property type="entry name" value="Cation efflux protein transmembrane domain-like"/>
    <property type="match status" value="1"/>
</dbReference>
<dbReference type="EMBL" id="DTET01000125">
    <property type="protein sequence ID" value="HGV66698.1"/>
    <property type="molecule type" value="Genomic_DNA"/>
</dbReference>
<keyword evidence="3 5" id="KW-1133">Transmembrane helix</keyword>
<evidence type="ECO:0000256" key="2">
    <source>
        <dbReference type="ARBA" id="ARBA00022692"/>
    </source>
</evidence>
<proteinExistence type="predicted"/>
<organism evidence="6">
    <name type="scientific">Ignisphaera aggregans</name>
    <dbReference type="NCBI Taxonomy" id="334771"/>
    <lineage>
        <taxon>Archaea</taxon>
        <taxon>Thermoproteota</taxon>
        <taxon>Thermoprotei</taxon>
        <taxon>Desulfurococcales</taxon>
        <taxon>Desulfurococcaceae</taxon>
        <taxon>Ignisphaera</taxon>
    </lineage>
</organism>
<dbReference type="AlphaFoldDB" id="A0A7J3QEZ8"/>
<feature type="transmembrane region" description="Helical" evidence="5">
    <location>
        <begin position="20"/>
        <end position="44"/>
    </location>
</feature>
<evidence type="ECO:0000256" key="5">
    <source>
        <dbReference type="SAM" id="Phobius"/>
    </source>
</evidence>
<sequence>MSAKSIVVKLREAYRIVMKVAFISFIGFFAEFIFALISSSFILYSDVVHWIIDGVLEVTTAISLYLASRVYKRFS</sequence>
<reference evidence="6" key="1">
    <citation type="journal article" date="2020" name="mSystems">
        <title>Genome- and Community-Level Interaction Insights into Carbon Utilization and Element Cycling Functions of Hydrothermarchaeota in Hydrothermal Sediment.</title>
        <authorList>
            <person name="Zhou Z."/>
            <person name="Liu Y."/>
            <person name="Xu W."/>
            <person name="Pan J."/>
            <person name="Luo Z.H."/>
            <person name="Li M."/>
        </authorList>
    </citation>
    <scope>NUCLEOTIDE SEQUENCE [LARGE SCALE GENOMIC DNA]</scope>
    <source>
        <strain evidence="6">SpSt-721</strain>
    </source>
</reference>
<feature type="non-terminal residue" evidence="6">
    <location>
        <position position="75"/>
    </location>
</feature>
<keyword evidence="4 5" id="KW-0472">Membrane</keyword>
<evidence type="ECO:0000256" key="1">
    <source>
        <dbReference type="ARBA" id="ARBA00004141"/>
    </source>
</evidence>
<comment type="subcellular location">
    <subcellularLocation>
        <location evidence="1">Membrane</location>
        <topology evidence="1">Multi-pass membrane protein</topology>
    </subcellularLocation>
</comment>